<evidence type="ECO:0000313" key="2">
    <source>
        <dbReference type="EMBL" id="KJY36236.1"/>
    </source>
</evidence>
<dbReference type="Proteomes" id="UP000033551">
    <property type="component" value="Unassembled WGS sequence"/>
</dbReference>
<organism evidence="2 3">
    <name type="scientific">Streptomyces katrae</name>
    <dbReference type="NCBI Taxonomy" id="68223"/>
    <lineage>
        <taxon>Bacteria</taxon>
        <taxon>Bacillati</taxon>
        <taxon>Actinomycetota</taxon>
        <taxon>Actinomycetes</taxon>
        <taxon>Kitasatosporales</taxon>
        <taxon>Streptomycetaceae</taxon>
        <taxon>Streptomyces</taxon>
    </lineage>
</organism>
<keyword evidence="3" id="KW-1185">Reference proteome</keyword>
<name>A0A0F4JTD2_9ACTN</name>
<comment type="caution">
    <text evidence="2">The sequence shown here is derived from an EMBL/GenBank/DDBJ whole genome shotgun (WGS) entry which is preliminary data.</text>
</comment>
<proteinExistence type="predicted"/>
<dbReference type="AlphaFoldDB" id="A0A0F4JTD2"/>
<sequence length="361" mass="38655">MTNEGQPIEPGHIYTRAEIRRVFGGSPYGGICPSTTSPSVVLYSDPSVGEAFGYHDGWLGEADAGGPIFEYTGAGLSGDQGFAGAGGAGNAAVLRHEQSGRALHLFVRHGKVEGTSTKTHRYVGRFTLDSVQPFVPRQGKGADGQLRTAIVFRLRPIDSVEPSPADDLEPAPSTSAEFVPRAITVEMLQAAAVTRTVLTTHSMGSMSGQSLAAAARGKLVGVEAFKTPKATRSAVPETVILRNEALLVDRYVAHLEARNHVIGAFQIRVKGATSTLRTDLYDATDHVLYEAKGSVSRINARMAMGQLLDYRRHVRTEQHPYPPKCAILLPEAPDEDIANYFLSHDISIVHAVNGGGFVSII</sequence>
<dbReference type="InterPro" id="IPR058712">
    <property type="entry name" value="SRA_ScoMcrA"/>
</dbReference>
<dbReference type="RefSeq" id="WP_045946734.1">
    <property type="nucleotide sequence ID" value="NZ_JZWV01000169.1"/>
</dbReference>
<dbReference type="PATRIC" id="fig|68223.7.peg.4548"/>
<evidence type="ECO:0000313" key="3">
    <source>
        <dbReference type="Proteomes" id="UP000033551"/>
    </source>
</evidence>
<dbReference type="OrthoDB" id="4939521at2"/>
<dbReference type="EMBL" id="JZWV01000169">
    <property type="protein sequence ID" value="KJY36236.1"/>
    <property type="molecule type" value="Genomic_DNA"/>
</dbReference>
<accession>A0A0F4JTD2</accession>
<gene>
    <name evidence="2" type="ORF">VR44_08250</name>
</gene>
<reference evidence="2 3" key="1">
    <citation type="submission" date="2015-02" db="EMBL/GenBank/DDBJ databases">
        <authorList>
            <person name="Ju K.-S."/>
            <person name="Doroghazi J.R."/>
            <person name="Metcalf W."/>
        </authorList>
    </citation>
    <scope>NUCLEOTIDE SEQUENCE [LARGE SCALE GENOMIC DNA]</scope>
    <source>
        <strain evidence="2 3">NRRL ISP-5550</strain>
    </source>
</reference>
<dbReference type="Pfam" id="PF26348">
    <property type="entry name" value="SRA_ScoMcrA"/>
    <property type="match status" value="1"/>
</dbReference>
<evidence type="ECO:0000259" key="1">
    <source>
        <dbReference type="Pfam" id="PF26348"/>
    </source>
</evidence>
<protein>
    <recommendedName>
        <fullName evidence="1">ScoMcrA-like SRA domain-containing protein</fullName>
    </recommendedName>
</protein>
<feature type="domain" description="ScoMcrA-like SRA" evidence="1">
    <location>
        <begin position="14"/>
        <end position="163"/>
    </location>
</feature>